<organism evidence="2 3">
    <name type="scientific">Oryza meyeriana var. granulata</name>
    <dbReference type="NCBI Taxonomy" id="110450"/>
    <lineage>
        <taxon>Eukaryota</taxon>
        <taxon>Viridiplantae</taxon>
        <taxon>Streptophyta</taxon>
        <taxon>Embryophyta</taxon>
        <taxon>Tracheophyta</taxon>
        <taxon>Spermatophyta</taxon>
        <taxon>Magnoliopsida</taxon>
        <taxon>Liliopsida</taxon>
        <taxon>Poales</taxon>
        <taxon>Poaceae</taxon>
        <taxon>BOP clade</taxon>
        <taxon>Oryzoideae</taxon>
        <taxon>Oryzeae</taxon>
        <taxon>Oryzinae</taxon>
        <taxon>Oryza</taxon>
        <taxon>Oryza meyeriana</taxon>
    </lineage>
</organism>
<evidence type="ECO:0000313" key="2">
    <source>
        <dbReference type="EMBL" id="KAF0929667.1"/>
    </source>
</evidence>
<feature type="region of interest" description="Disordered" evidence="1">
    <location>
        <begin position="111"/>
        <end position="174"/>
    </location>
</feature>
<feature type="compositionally biased region" description="Polar residues" evidence="1">
    <location>
        <begin position="148"/>
        <end position="158"/>
    </location>
</feature>
<evidence type="ECO:0000256" key="1">
    <source>
        <dbReference type="SAM" id="MobiDB-lite"/>
    </source>
</evidence>
<gene>
    <name evidence="2" type="ORF">E2562_023020</name>
</gene>
<sequence length="212" mass="22009">MSARSFLILEELSEQHDAKADANHALAAGHGSGNSGSTDQSRTASSNDNTSGAGGSRNRPQKSNKGRGRGQRSGNTGGGGTRPQSPAGQWTAGYNPWTGYVQAWPAPFRAPGADVLGPRPQFQPQQAMTASQVPPPTGGSAGPWDTSPLYQALSTAGVPTQPPSAADWKKRKWDQPAEDAVSTVAATGTVAGLPMVNIRPKYGLTVLHELLT</sequence>
<dbReference type="Proteomes" id="UP000479710">
    <property type="component" value="Unassembled WGS sequence"/>
</dbReference>
<proteinExistence type="predicted"/>
<protein>
    <submittedName>
        <fullName evidence="2">Uncharacterized protein</fullName>
    </submittedName>
</protein>
<keyword evidence="3" id="KW-1185">Reference proteome</keyword>
<reference evidence="2 3" key="1">
    <citation type="submission" date="2019-11" db="EMBL/GenBank/DDBJ databases">
        <title>Whole genome sequence of Oryza granulata.</title>
        <authorList>
            <person name="Li W."/>
        </authorList>
    </citation>
    <scope>NUCLEOTIDE SEQUENCE [LARGE SCALE GENOMIC DNA]</scope>
    <source>
        <strain evidence="3">cv. Menghai</strain>
        <tissue evidence="2">Leaf</tissue>
    </source>
</reference>
<name>A0A6G1EYE7_9ORYZ</name>
<feature type="compositionally biased region" description="Polar residues" evidence="1">
    <location>
        <begin position="122"/>
        <end position="132"/>
    </location>
</feature>
<dbReference type="OrthoDB" id="687751at2759"/>
<evidence type="ECO:0000313" key="3">
    <source>
        <dbReference type="Proteomes" id="UP000479710"/>
    </source>
</evidence>
<accession>A0A6G1EYE7</accession>
<dbReference type="AlphaFoldDB" id="A0A6G1EYE7"/>
<feature type="compositionally biased region" description="Basic residues" evidence="1">
    <location>
        <begin position="59"/>
        <end position="70"/>
    </location>
</feature>
<feature type="compositionally biased region" description="Polar residues" evidence="1">
    <location>
        <begin position="35"/>
        <end position="51"/>
    </location>
</feature>
<comment type="caution">
    <text evidence="2">The sequence shown here is derived from an EMBL/GenBank/DDBJ whole genome shotgun (WGS) entry which is preliminary data.</text>
</comment>
<dbReference type="EMBL" id="SPHZ02000002">
    <property type="protein sequence ID" value="KAF0929667.1"/>
    <property type="molecule type" value="Genomic_DNA"/>
</dbReference>
<feature type="region of interest" description="Disordered" evidence="1">
    <location>
        <begin position="17"/>
        <end position="93"/>
    </location>
</feature>